<evidence type="ECO:0000256" key="1">
    <source>
        <dbReference type="SAM" id="Coils"/>
    </source>
</evidence>
<dbReference type="InterPro" id="IPR019080">
    <property type="entry name" value="YqaJ_viral_recombinase"/>
</dbReference>
<name>A0A379K533_ECTOL</name>
<feature type="region of interest" description="Disordered" evidence="2">
    <location>
        <begin position="446"/>
        <end position="495"/>
    </location>
</feature>
<dbReference type="RefSeq" id="WP_084340478.1">
    <property type="nucleotide sequence ID" value="NZ_UGUW01000004.1"/>
</dbReference>
<dbReference type="EMBL" id="UGUW01000004">
    <property type="protein sequence ID" value="SUD59768.1"/>
    <property type="molecule type" value="Genomic_DNA"/>
</dbReference>
<proteinExistence type="predicted"/>
<dbReference type="Gene3D" id="3.90.320.10">
    <property type="match status" value="1"/>
</dbReference>
<organism evidence="4 5">
    <name type="scientific">Ectopseudomonas oleovorans</name>
    <name type="common">Pseudomonas oleovorans</name>
    <dbReference type="NCBI Taxonomy" id="301"/>
    <lineage>
        <taxon>Bacteria</taxon>
        <taxon>Pseudomonadati</taxon>
        <taxon>Pseudomonadota</taxon>
        <taxon>Gammaproteobacteria</taxon>
        <taxon>Pseudomonadales</taxon>
        <taxon>Pseudomonadaceae</taxon>
        <taxon>Ectopseudomonas</taxon>
    </lineage>
</organism>
<dbReference type="NCBIfam" id="TIGR03033">
    <property type="entry name" value="phage_rel_nuc"/>
    <property type="match status" value="1"/>
</dbReference>
<reference evidence="4 5" key="1">
    <citation type="submission" date="2018-06" db="EMBL/GenBank/DDBJ databases">
        <authorList>
            <consortium name="Pathogen Informatics"/>
            <person name="Doyle S."/>
        </authorList>
    </citation>
    <scope>NUCLEOTIDE SEQUENCE [LARGE SCALE GENOMIC DNA]</scope>
    <source>
        <strain evidence="4 5">NCTC10860</strain>
    </source>
</reference>
<accession>A0A379K533</accession>
<protein>
    <submittedName>
        <fullName evidence="4">Putative phage-like protein</fullName>
    </submittedName>
</protein>
<feature type="coiled-coil region" evidence="1">
    <location>
        <begin position="249"/>
        <end position="314"/>
    </location>
</feature>
<dbReference type="Proteomes" id="UP000254084">
    <property type="component" value="Unassembled WGS sequence"/>
</dbReference>
<evidence type="ECO:0000313" key="5">
    <source>
        <dbReference type="Proteomes" id="UP000254084"/>
    </source>
</evidence>
<evidence type="ECO:0000256" key="2">
    <source>
        <dbReference type="SAM" id="MobiDB-lite"/>
    </source>
</evidence>
<feature type="domain" description="YqaJ viral recombinase" evidence="3">
    <location>
        <begin position="12"/>
        <end position="144"/>
    </location>
</feature>
<evidence type="ECO:0000259" key="3">
    <source>
        <dbReference type="Pfam" id="PF09588"/>
    </source>
</evidence>
<gene>
    <name evidence="4" type="ORF">NCTC10860_02079</name>
</gene>
<sequence>MKIIDVTQGTPEWHAVRAEYFTASEAPAMMGVSKYQSRSDLLLQKKTGLAPEVDAATQRLFDKGHAAEAAARPIVERMIGEELYPVVGARDNLLASLDGIDMLETVIFEHKALNQSLIQQIAAGELEAHYWAQLEQQLYVSGAERAIFVCSDGTEENLHWLEYRPVPGRIEQILAGWKQFEEDLAAFEPQAPAQKVAANQVDDLPSVMVQVTGSVAIVDNLAVFEVALGDFLANRLIREPRTDQDFADLDLQIKALKKAESALDAAEAQMLAQVQTVDAIKRKKDAMSKLIRDNRLLAEKLLASEKEARRLEIKTAAESAFAAHVAAINKRLGKVQLPPIRADFAGVMKGKRTIATLQDAADTELARLKIEANASAEAIEVNLASLRTLATDHAFLFSDAQQLVLKDNEALEAIIKSRIADHEAEEKAKAEARAEAERERIREEERAALAKEQAAKEQAERERIAAEQRERDAAERQRLEKERAEKAAERESLAAEASLQPVAELSDTAFVAEMAKPLNLQPATTAALQPVDDGQRINLGDINARLGFSLSADFLRSIGIESVGRERAAVLYRASDFARICTALVAHIGRLGQRAAA</sequence>
<keyword evidence="1" id="KW-0175">Coiled coil</keyword>
<dbReference type="Pfam" id="PF09588">
    <property type="entry name" value="YqaJ"/>
    <property type="match status" value="1"/>
</dbReference>
<dbReference type="AlphaFoldDB" id="A0A379K533"/>
<dbReference type="InterPro" id="IPR011335">
    <property type="entry name" value="Restrct_endonuc-II-like"/>
</dbReference>
<dbReference type="SUPFAM" id="SSF52980">
    <property type="entry name" value="Restriction endonuclease-like"/>
    <property type="match status" value="1"/>
</dbReference>
<evidence type="ECO:0000313" key="4">
    <source>
        <dbReference type="EMBL" id="SUD59768.1"/>
    </source>
</evidence>
<dbReference type="InterPro" id="IPR017482">
    <property type="entry name" value="Lambda-type_endonuclease"/>
</dbReference>
<feature type="compositionally biased region" description="Basic and acidic residues" evidence="2">
    <location>
        <begin position="446"/>
        <end position="493"/>
    </location>
</feature>
<dbReference type="InterPro" id="IPR011604">
    <property type="entry name" value="PDDEXK-like_dom_sf"/>
</dbReference>